<feature type="transmembrane region" description="Helical" evidence="16">
    <location>
        <begin position="48"/>
        <end position="73"/>
    </location>
</feature>
<name>A0A140CV80_9NEOP</name>
<comment type="similarity">
    <text evidence="2">Belongs to the complex I subunit 6 family.</text>
</comment>
<keyword evidence="10 16" id="KW-1133">Transmembrane helix</keyword>
<gene>
    <name evidence="17" type="primary">ND6</name>
</gene>
<evidence type="ECO:0000256" key="11">
    <source>
        <dbReference type="ARBA" id="ARBA00023027"/>
    </source>
</evidence>
<keyword evidence="11" id="KW-0520">NAD</keyword>
<keyword evidence="6" id="KW-0679">Respiratory chain</keyword>
<feature type="transmembrane region" description="Helical" evidence="16">
    <location>
        <begin position="143"/>
        <end position="163"/>
    </location>
</feature>
<evidence type="ECO:0000256" key="9">
    <source>
        <dbReference type="ARBA" id="ARBA00022982"/>
    </source>
</evidence>
<evidence type="ECO:0000256" key="12">
    <source>
        <dbReference type="ARBA" id="ARBA00023128"/>
    </source>
</evidence>
<evidence type="ECO:0000256" key="10">
    <source>
        <dbReference type="ARBA" id="ARBA00022989"/>
    </source>
</evidence>
<evidence type="ECO:0000313" key="17">
    <source>
        <dbReference type="EMBL" id="AMJ17204.1"/>
    </source>
</evidence>
<evidence type="ECO:0000256" key="2">
    <source>
        <dbReference type="ARBA" id="ARBA00005698"/>
    </source>
</evidence>
<dbReference type="GO" id="GO:0008137">
    <property type="term" value="F:NADH dehydrogenase (ubiquinone) activity"/>
    <property type="evidence" value="ECO:0007669"/>
    <property type="project" value="UniProtKB-EC"/>
</dbReference>
<evidence type="ECO:0000256" key="6">
    <source>
        <dbReference type="ARBA" id="ARBA00022660"/>
    </source>
</evidence>
<comment type="subcellular location">
    <subcellularLocation>
        <location evidence="1">Mitochondrion membrane</location>
        <topology evidence="1">Multi-pass membrane protein</topology>
    </subcellularLocation>
</comment>
<keyword evidence="7 16" id="KW-0812">Transmembrane</keyword>
<feature type="transmembrane region" description="Helical" evidence="16">
    <location>
        <begin position="21"/>
        <end position="42"/>
    </location>
</feature>
<evidence type="ECO:0000256" key="8">
    <source>
        <dbReference type="ARBA" id="ARBA00022967"/>
    </source>
</evidence>
<reference evidence="17" key="2">
    <citation type="submission" date="2015-08" db="EMBL/GenBank/DDBJ databases">
        <authorList>
            <person name="Babu N.S."/>
            <person name="Beckwith C.J."/>
            <person name="Beseler K.G."/>
            <person name="Brison A."/>
            <person name="Carone J.V."/>
            <person name="Caskin T.P."/>
            <person name="Diamond M."/>
            <person name="Durham M.E."/>
            <person name="Foxe J.M."/>
            <person name="Go M."/>
            <person name="Henderson B.A."/>
            <person name="Jones I.B."/>
            <person name="McGettigan J.A."/>
            <person name="Micheletti S.J."/>
            <person name="Nasrallah M.E."/>
            <person name="Ortiz D."/>
            <person name="Piller C.R."/>
            <person name="Privatt S.R."/>
            <person name="Schneider S.L."/>
            <person name="Sharp S."/>
            <person name="Smith T.C."/>
            <person name="Stanton J.D."/>
            <person name="Ullery H.E."/>
            <person name="Wilson R.J."/>
            <person name="Serrano M.G."/>
            <person name="Buck G."/>
            <person name="Lee V."/>
            <person name="Wang Y."/>
            <person name="Carvalho R."/>
            <person name="Voegtly L."/>
            <person name="Shi R."/>
            <person name="Duckworth R."/>
            <person name="Johnson A."/>
            <person name="Loviza R."/>
            <person name="Walstead R."/>
            <person name="Shah Z."/>
            <person name="Kiflezghi M."/>
            <person name="Wade K."/>
            <person name="Ball S.L."/>
            <person name="Bradley K.W."/>
            <person name="Asai D.J."/>
            <person name="Bowman C.A."/>
            <person name="Russell D.A."/>
            <person name="Pope W.H."/>
            <person name="Jacobs-Sera D."/>
            <person name="Hendrix R.W."/>
            <person name="Hatfull G.F."/>
        </authorList>
    </citation>
    <scope>NUCLEOTIDE SEQUENCE</scope>
</reference>
<proteinExistence type="inferred from homology"/>
<feature type="transmembrane region" description="Helical" evidence="16">
    <location>
        <begin position="85"/>
        <end position="102"/>
    </location>
</feature>
<evidence type="ECO:0000256" key="3">
    <source>
        <dbReference type="ARBA" id="ARBA00012944"/>
    </source>
</evidence>
<protein>
    <recommendedName>
        <fullName evidence="4">NADH-ubiquinone oxidoreductase chain 6</fullName>
        <ecNumber evidence="3">7.1.1.2</ecNumber>
    </recommendedName>
    <alternativeName>
        <fullName evidence="14">NADH dehydrogenase subunit 6</fullName>
    </alternativeName>
</protein>
<dbReference type="EC" id="7.1.1.2" evidence="3"/>
<comment type="catalytic activity">
    <reaction evidence="15">
        <text>a ubiquinone + NADH + 5 H(+)(in) = a ubiquinol + NAD(+) + 4 H(+)(out)</text>
        <dbReference type="Rhea" id="RHEA:29091"/>
        <dbReference type="Rhea" id="RHEA-COMP:9565"/>
        <dbReference type="Rhea" id="RHEA-COMP:9566"/>
        <dbReference type="ChEBI" id="CHEBI:15378"/>
        <dbReference type="ChEBI" id="CHEBI:16389"/>
        <dbReference type="ChEBI" id="CHEBI:17976"/>
        <dbReference type="ChEBI" id="CHEBI:57540"/>
        <dbReference type="ChEBI" id="CHEBI:57945"/>
        <dbReference type="EC" id="7.1.1.2"/>
    </reaction>
</comment>
<evidence type="ECO:0000256" key="14">
    <source>
        <dbReference type="ARBA" id="ARBA00031019"/>
    </source>
</evidence>
<reference evidence="17" key="1">
    <citation type="journal article" date="2015" name="Mol. Phylogenet. Evol.">
        <title>Mitogenomics of 'Old World Acraea' butterflies reveals a highly divergent 'Bematistes'.</title>
        <authorList>
            <person name="Timmermans M.J."/>
            <person name="Lees D.C."/>
            <person name="Thompson M.J."/>
            <person name="Safian S."/>
            <person name="Brattstrom O."/>
        </authorList>
    </citation>
    <scope>NUCLEOTIDE SEQUENCE</scope>
</reference>
<dbReference type="GeneID" id="26899465"/>
<evidence type="ECO:0000256" key="7">
    <source>
        <dbReference type="ARBA" id="ARBA00022692"/>
    </source>
</evidence>
<keyword evidence="12 17" id="KW-0496">Mitochondrion</keyword>
<dbReference type="AlphaFoldDB" id="A0A140CV80"/>
<dbReference type="PANTHER" id="PTHR11435:SF1">
    <property type="entry name" value="NADH-UBIQUINONE OXIDOREDUCTASE CHAIN 6"/>
    <property type="match status" value="1"/>
</dbReference>
<keyword evidence="8" id="KW-1278">Translocase</keyword>
<keyword evidence="5" id="KW-0813">Transport</keyword>
<dbReference type="InterPro" id="IPR050269">
    <property type="entry name" value="ComplexI_Subunit6"/>
</dbReference>
<evidence type="ECO:0000256" key="15">
    <source>
        <dbReference type="ARBA" id="ARBA00049551"/>
    </source>
</evidence>
<keyword evidence="9" id="KW-0249">Electron transport</keyword>
<accession>A0A140CV80</accession>
<dbReference type="EMBL" id="KT371366">
    <property type="protein sequence ID" value="AMJ17204.1"/>
    <property type="molecule type" value="Genomic_DNA"/>
</dbReference>
<sequence>MKFLFMNFILITCMFMMFIKHPLALGILILIQTFFICLLSGMLSNTYWFSYILFLIFVGGVLVMFIYVSSIASNELFKINFTDKSLLLFTIIISFFLSYYFWNNLFLSNFYFNSEMIKFFNNYLFYNNEFNFNLSKLYNEQTYILLIMLVLYLFIVLIAVVKITNIFKGPLRSNL</sequence>
<geneLocation type="mitochondrion" evidence="17"/>
<dbReference type="RefSeq" id="YP_009236739.1">
    <property type="nucleotide sequence ID" value="NC_029504.1"/>
</dbReference>
<evidence type="ECO:0000256" key="16">
    <source>
        <dbReference type="SAM" id="Phobius"/>
    </source>
</evidence>
<evidence type="ECO:0000256" key="4">
    <source>
        <dbReference type="ARBA" id="ARBA00021095"/>
    </source>
</evidence>
<keyword evidence="13 16" id="KW-0472">Membrane</keyword>
<dbReference type="GO" id="GO:0031966">
    <property type="term" value="C:mitochondrial membrane"/>
    <property type="evidence" value="ECO:0007669"/>
    <property type="project" value="UniProtKB-SubCell"/>
</dbReference>
<dbReference type="CTD" id="4541"/>
<dbReference type="PANTHER" id="PTHR11435">
    <property type="entry name" value="NADH UBIQUINONE OXIDOREDUCTASE SUBUNIT ND6"/>
    <property type="match status" value="1"/>
</dbReference>
<organism evidence="17">
    <name type="scientific">Acraea poggei</name>
    <dbReference type="NCBI Taxonomy" id="1337138"/>
    <lineage>
        <taxon>Eukaryota</taxon>
        <taxon>Metazoa</taxon>
        <taxon>Ecdysozoa</taxon>
        <taxon>Arthropoda</taxon>
        <taxon>Hexapoda</taxon>
        <taxon>Insecta</taxon>
        <taxon>Pterygota</taxon>
        <taxon>Neoptera</taxon>
        <taxon>Endopterygota</taxon>
        <taxon>Lepidoptera</taxon>
        <taxon>Glossata</taxon>
        <taxon>Ditrysia</taxon>
        <taxon>Papilionoidea</taxon>
        <taxon>Nymphalidae</taxon>
        <taxon>Heliconiinae</taxon>
        <taxon>Acraeini</taxon>
        <taxon>Acraea</taxon>
    </lineage>
</organism>
<evidence type="ECO:0000256" key="5">
    <source>
        <dbReference type="ARBA" id="ARBA00022448"/>
    </source>
</evidence>
<evidence type="ECO:0000256" key="13">
    <source>
        <dbReference type="ARBA" id="ARBA00023136"/>
    </source>
</evidence>
<evidence type="ECO:0000256" key="1">
    <source>
        <dbReference type="ARBA" id="ARBA00004225"/>
    </source>
</evidence>